<evidence type="ECO:0000313" key="2">
    <source>
        <dbReference type="EMBL" id="SIQ43040.1"/>
    </source>
</evidence>
<sequence length="152" mass="17130">MLKKISLIVLFLVLSLSLQVAADSARVGMSVTIIEPTQKLETRRAVNFESEFANKNIDADQKVMKIEAAGETVISSNLPWEIYAETPELNGVDVYVRNNLNKNWVKVSQSRPVLTNRTLDRANLTWDVKVVAAVDKEVKPFAVDFKIDWPKN</sequence>
<evidence type="ECO:0000313" key="3">
    <source>
        <dbReference type="Proteomes" id="UP000185669"/>
    </source>
</evidence>
<dbReference type="Proteomes" id="UP000185669">
    <property type="component" value="Unassembled WGS sequence"/>
</dbReference>
<dbReference type="AlphaFoldDB" id="A0A1N6SPL5"/>
<evidence type="ECO:0000256" key="1">
    <source>
        <dbReference type="SAM" id="SignalP"/>
    </source>
</evidence>
<proteinExistence type="predicted"/>
<organism evidence="2 3">
    <name type="scientific">Halanaerobium kushneri</name>
    <dbReference type="NCBI Taxonomy" id="56779"/>
    <lineage>
        <taxon>Bacteria</taxon>
        <taxon>Bacillati</taxon>
        <taxon>Bacillota</taxon>
        <taxon>Clostridia</taxon>
        <taxon>Halanaerobiales</taxon>
        <taxon>Halanaerobiaceae</taxon>
        <taxon>Halanaerobium</taxon>
    </lineage>
</organism>
<keyword evidence="3" id="KW-1185">Reference proteome</keyword>
<reference evidence="3" key="1">
    <citation type="submission" date="2017-01" db="EMBL/GenBank/DDBJ databases">
        <authorList>
            <person name="Varghese N."/>
            <person name="Submissions S."/>
        </authorList>
    </citation>
    <scope>NUCLEOTIDE SEQUENCE [LARGE SCALE GENOMIC DNA]</scope>
    <source>
        <strain evidence="3">ATCC 700103</strain>
    </source>
</reference>
<protein>
    <submittedName>
        <fullName evidence="2">Uncharacterized protein</fullName>
    </submittedName>
</protein>
<feature type="chain" id="PRO_5012546035" evidence="1">
    <location>
        <begin position="23"/>
        <end position="152"/>
    </location>
</feature>
<accession>A0A1N6SPL5</accession>
<keyword evidence="1" id="KW-0732">Signal</keyword>
<dbReference type="EMBL" id="FTNC01000004">
    <property type="protein sequence ID" value="SIQ43040.1"/>
    <property type="molecule type" value="Genomic_DNA"/>
</dbReference>
<feature type="signal peptide" evidence="1">
    <location>
        <begin position="1"/>
        <end position="22"/>
    </location>
</feature>
<gene>
    <name evidence="2" type="ORF">SAMN05421834_104105</name>
</gene>
<name>A0A1N6SPL5_9FIRM</name>
<dbReference type="RefSeq" id="WP_076544129.1">
    <property type="nucleotide sequence ID" value="NZ_FTNC01000004.1"/>
</dbReference>